<protein>
    <submittedName>
        <fullName evidence="1">Uncharacterized protein</fullName>
    </submittedName>
</protein>
<gene>
    <name evidence="1" type="ORF">EMEDMD4_910026</name>
</gene>
<accession>A0A508XBY4</accession>
<sequence length="76" mass="7929">MPGSGLRAWTWVNSSSVVWAAWCGVRKWAAAIDPTPPSGALSAILGVLLAPFRGRSLVVLAADNKSTAPLLTAELQ</sequence>
<dbReference type="Proteomes" id="UP000507954">
    <property type="component" value="Unassembled WGS sequence"/>
</dbReference>
<reference evidence="1" key="1">
    <citation type="submission" date="2019-06" db="EMBL/GenBank/DDBJ databases">
        <authorList>
            <person name="Le Quere A."/>
            <person name="Colella S."/>
        </authorList>
    </citation>
    <scope>NUCLEOTIDE SEQUENCE</scope>
    <source>
        <strain evidence="1">EmedicaeMD41</strain>
    </source>
</reference>
<name>A0A508XBY4_9HYPH</name>
<dbReference type="AlphaFoldDB" id="A0A508XBY4"/>
<dbReference type="EMBL" id="CABFNB010000163">
    <property type="protein sequence ID" value="VTZ65809.1"/>
    <property type="molecule type" value="Genomic_DNA"/>
</dbReference>
<organism evidence="1">
    <name type="scientific">Sinorhizobium medicae</name>
    <dbReference type="NCBI Taxonomy" id="110321"/>
    <lineage>
        <taxon>Bacteria</taxon>
        <taxon>Pseudomonadati</taxon>
        <taxon>Pseudomonadota</taxon>
        <taxon>Alphaproteobacteria</taxon>
        <taxon>Hyphomicrobiales</taxon>
        <taxon>Rhizobiaceae</taxon>
        <taxon>Sinorhizobium/Ensifer group</taxon>
        <taxon>Sinorhizobium</taxon>
    </lineage>
</organism>
<proteinExistence type="predicted"/>
<evidence type="ECO:0000313" key="1">
    <source>
        <dbReference type="EMBL" id="VTZ65809.1"/>
    </source>
</evidence>